<feature type="compositionally biased region" description="Low complexity" evidence="6">
    <location>
        <begin position="297"/>
        <end position="308"/>
    </location>
</feature>
<proteinExistence type="inferred from homology"/>
<comment type="similarity">
    <text evidence="3">Belongs to the methyl-accepting chemotaxis (MCP) protein family.</text>
</comment>
<dbReference type="InterPro" id="IPR004089">
    <property type="entry name" value="MCPsignal_dom"/>
</dbReference>
<dbReference type="CDD" id="cd06225">
    <property type="entry name" value="HAMP"/>
    <property type="match status" value="1"/>
</dbReference>
<evidence type="ECO:0000256" key="7">
    <source>
        <dbReference type="SAM" id="Phobius"/>
    </source>
</evidence>
<feature type="coiled-coil region" evidence="5">
    <location>
        <begin position="164"/>
        <end position="191"/>
    </location>
</feature>
<evidence type="ECO:0000256" key="4">
    <source>
        <dbReference type="PROSITE-ProRule" id="PRU00284"/>
    </source>
</evidence>
<organism evidence="10 11">
    <name type="scientific">Hydrogenophaga crocea</name>
    <dbReference type="NCBI Taxonomy" id="2716225"/>
    <lineage>
        <taxon>Bacteria</taxon>
        <taxon>Pseudomonadati</taxon>
        <taxon>Pseudomonadota</taxon>
        <taxon>Betaproteobacteria</taxon>
        <taxon>Burkholderiales</taxon>
        <taxon>Comamonadaceae</taxon>
        <taxon>Hydrogenophaga</taxon>
    </lineage>
</organism>
<evidence type="ECO:0000256" key="3">
    <source>
        <dbReference type="ARBA" id="ARBA00029447"/>
    </source>
</evidence>
<keyword evidence="2" id="KW-0488">Methylation</keyword>
<dbReference type="PROSITE" id="PS50885">
    <property type="entry name" value="HAMP"/>
    <property type="match status" value="1"/>
</dbReference>
<dbReference type="GO" id="GO:0007165">
    <property type="term" value="P:signal transduction"/>
    <property type="evidence" value="ECO:0007669"/>
    <property type="project" value="UniProtKB-KW"/>
</dbReference>
<evidence type="ECO:0000259" key="9">
    <source>
        <dbReference type="PROSITE" id="PS50885"/>
    </source>
</evidence>
<evidence type="ECO:0000256" key="6">
    <source>
        <dbReference type="SAM" id="MobiDB-lite"/>
    </source>
</evidence>
<keyword evidence="5" id="KW-0175">Coiled coil</keyword>
<evidence type="ECO:0000259" key="8">
    <source>
        <dbReference type="PROSITE" id="PS50111"/>
    </source>
</evidence>
<dbReference type="GO" id="GO:0004888">
    <property type="term" value="F:transmembrane signaling receptor activity"/>
    <property type="evidence" value="ECO:0007669"/>
    <property type="project" value="InterPro"/>
</dbReference>
<dbReference type="InterPro" id="IPR051310">
    <property type="entry name" value="MCP_chemotaxis"/>
</dbReference>
<dbReference type="Pfam" id="PF12729">
    <property type="entry name" value="4HB_MCP_1"/>
    <property type="match status" value="1"/>
</dbReference>
<dbReference type="AlphaFoldDB" id="A0A6G8IL73"/>
<protein>
    <submittedName>
        <fullName evidence="10">HAMP domain-containing protein</fullName>
    </submittedName>
</protein>
<feature type="domain" description="HAMP" evidence="9">
    <location>
        <begin position="216"/>
        <end position="268"/>
    </location>
</feature>
<keyword evidence="7" id="KW-0472">Membrane</keyword>
<dbReference type="SUPFAM" id="SSF58104">
    <property type="entry name" value="Methyl-accepting chemotaxis protein (MCP) signaling domain"/>
    <property type="match status" value="1"/>
</dbReference>
<dbReference type="FunFam" id="1.10.287.950:FF:000001">
    <property type="entry name" value="Methyl-accepting chemotaxis sensory transducer"/>
    <property type="match status" value="1"/>
</dbReference>
<evidence type="ECO:0000256" key="1">
    <source>
        <dbReference type="ARBA" id="ARBA00004370"/>
    </source>
</evidence>
<dbReference type="InterPro" id="IPR024478">
    <property type="entry name" value="HlyB_4HB_MCP"/>
</dbReference>
<keyword evidence="4" id="KW-0807">Transducer</keyword>
<sequence>MQNFMRQFTIRFRMIGAIAVVLALLASVGGAGLWGMSRLSAVADEFSQHAFRETTTLSHLKAAMGEIVRHEKDMVIAYEKPEQVAAAKAKWQAAYDDAVVQAQGMLAGEEDADNPLVRELQKELEAYMAAVEPVSRQLADGGYETATIANRMLGRAHERYNTALLTLERLESALAEEVKALEDESASANRMTAWVFGVALVLAMVIVVPTTLANMSSICGPLDRARRLADAIAASDLTQRVDDQGRDEVAQLMRALGAMQGSLSRIVHEVRSSTDSIGTASSEIASGNQDLSGRTEQAASSLQQTAASMDQLSSTVRHSADSARQASQMAAANADVATRGGQVVGQVVQTMQDIQHSSQKIGDIIGVIDGIAFQTNILALNAAVEAARAGEQGRGFAVVAGEVRSLAQRSAEAAKEIKGLIGASVEKVHAGTELVAQAGSTITEIVDNAQKISSFIADITTAAQEQSQGIGQVNAAVGQLDQMTQQNAALVEQSAAAAESLREQADRLAEVVRVFRVA</sequence>
<evidence type="ECO:0000313" key="10">
    <source>
        <dbReference type="EMBL" id="QIM53740.1"/>
    </source>
</evidence>
<dbReference type="PANTHER" id="PTHR43531:SF14">
    <property type="entry name" value="METHYL-ACCEPTING CHEMOTAXIS PROTEIN I-RELATED"/>
    <property type="match status" value="1"/>
</dbReference>
<dbReference type="InterPro" id="IPR004090">
    <property type="entry name" value="Chemotax_Me-accpt_rcpt"/>
</dbReference>
<dbReference type="RefSeq" id="WP_166229046.1">
    <property type="nucleotide sequence ID" value="NZ_CP049989.1"/>
</dbReference>
<keyword evidence="7" id="KW-1133">Transmembrane helix</keyword>
<dbReference type="EMBL" id="CP049989">
    <property type="protein sequence ID" value="QIM53740.1"/>
    <property type="molecule type" value="Genomic_DNA"/>
</dbReference>
<feature type="transmembrane region" description="Helical" evidence="7">
    <location>
        <begin position="191"/>
        <end position="212"/>
    </location>
</feature>
<evidence type="ECO:0000313" key="11">
    <source>
        <dbReference type="Proteomes" id="UP000503162"/>
    </source>
</evidence>
<evidence type="ECO:0000256" key="5">
    <source>
        <dbReference type="SAM" id="Coils"/>
    </source>
</evidence>
<dbReference type="GO" id="GO:0005886">
    <property type="term" value="C:plasma membrane"/>
    <property type="evidence" value="ECO:0007669"/>
    <property type="project" value="TreeGrafter"/>
</dbReference>
<dbReference type="PANTHER" id="PTHR43531">
    <property type="entry name" value="PROTEIN ICFG"/>
    <property type="match status" value="1"/>
</dbReference>
<name>A0A6G8IL73_9BURK</name>
<dbReference type="GO" id="GO:0006935">
    <property type="term" value="P:chemotaxis"/>
    <property type="evidence" value="ECO:0007669"/>
    <property type="project" value="InterPro"/>
</dbReference>
<dbReference type="KEGG" id="hcz:G9Q37_17050"/>
<dbReference type="PRINTS" id="PR00260">
    <property type="entry name" value="CHEMTRNSDUCR"/>
</dbReference>
<comment type="subcellular location">
    <subcellularLocation>
        <location evidence="1">Membrane</location>
    </subcellularLocation>
</comment>
<dbReference type="Gene3D" id="1.10.287.950">
    <property type="entry name" value="Methyl-accepting chemotaxis protein"/>
    <property type="match status" value="1"/>
</dbReference>
<dbReference type="Pfam" id="PF00672">
    <property type="entry name" value="HAMP"/>
    <property type="match status" value="1"/>
</dbReference>
<reference evidence="10 11" key="1">
    <citation type="submission" date="2020-03" db="EMBL/GenBank/DDBJ databases">
        <title>Hydrogenophaga sp. nov. isolated from cyanobacterial mat.</title>
        <authorList>
            <person name="Thorat V."/>
            <person name="Kirdat K."/>
            <person name="Tiwarekar B."/>
            <person name="Costa E.D."/>
            <person name="Yadav A."/>
        </authorList>
    </citation>
    <scope>NUCLEOTIDE SEQUENCE [LARGE SCALE GENOMIC DNA]</scope>
    <source>
        <strain evidence="10 11">BA0156</strain>
    </source>
</reference>
<keyword evidence="11" id="KW-1185">Reference proteome</keyword>
<gene>
    <name evidence="10" type="ORF">G9Q37_17050</name>
</gene>
<dbReference type="CDD" id="cd11386">
    <property type="entry name" value="MCP_signal"/>
    <property type="match status" value="1"/>
</dbReference>
<dbReference type="InterPro" id="IPR003660">
    <property type="entry name" value="HAMP_dom"/>
</dbReference>
<dbReference type="SMART" id="SM00283">
    <property type="entry name" value="MA"/>
    <property type="match status" value="1"/>
</dbReference>
<feature type="region of interest" description="Disordered" evidence="6">
    <location>
        <begin position="277"/>
        <end position="321"/>
    </location>
</feature>
<dbReference type="PROSITE" id="PS50111">
    <property type="entry name" value="CHEMOTAXIS_TRANSDUC_2"/>
    <property type="match status" value="1"/>
</dbReference>
<evidence type="ECO:0000256" key="2">
    <source>
        <dbReference type="ARBA" id="ARBA00022481"/>
    </source>
</evidence>
<keyword evidence="7" id="KW-0812">Transmembrane</keyword>
<feature type="domain" description="Methyl-accepting transducer" evidence="8">
    <location>
        <begin position="273"/>
        <end position="502"/>
    </location>
</feature>
<dbReference type="Proteomes" id="UP000503162">
    <property type="component" value="Chromosome"/>
</dbReference>
<accession>A0A6G8IL73</accession>
<dbReference type="SMART" id="SM00304">
    <property type="entry name" value="HAMP"/>
    <property type="match status" value="1"/>
</dbReference>
<dbReference type="Pfam" id="PF00015">
    <property type="entry name" value="MCPsignal"/>
    <property type="match status" value="1"/>
</dbReference>
<feature type="compositionally biased region" description="Polar residues" evidence="6">
    <location>
        <begin position="277"/>
        <end position="295"/>
    </location>
</feature>